<sequence length="394" mass="45550">MQTDSDLVENYERASKKQKTTINILTSEIDNLIEYVESCKNQIQNEGKSIKDIGKDVITHIKNTHTKFQQAHKEFHSQLSKFGKTINEKFPPDQEKIIQDKVKLSEDIINQIIAEHFFREGNTDVGELFEKEAGVTVSNDFKEQFRELNAISQSLKRKEISRALEWCNCHIEKARNHDKVDEKEFRDLRMLAFQLHKLQYVELLVQNDSKKAIQYARDNLQSFSDQNIEEIKYLMGSILYSGRDKLLKSERYRPLLDESLWTEVLRLFKKIGCRRINQAMESPLYVSITAGYQAVPTLIKLASVTQGMDLRTSSEQLAIEIDLDDEFQYHSIFSCPVTKEQTTPENPPLLLPCNHVLAESSVKKILSTTRSAPKFKCPYCPSVSELVHCKVVHF</sequence>
<dbReference type="InterPro" id="IPR044063">
    <property type="entry name" value="ZF_RING_GID"/>
</dbReference>
<gene>
    <name evidence="9" type="ORF">NAEGRDRAFT_69056</name>
</gene>
<dbReference type="InterPro" id="IPR006594">
    <property type="entry name" value="LisH"/>
</dbReference>
<feature type="domain" description="CTLH" evidence="7">
    <location>
        <begin position="144"/>
        <end position="211"/>
    </location>
</feature>
<dbReference type="PANTHER" id="PTHR12170:SF3">
    <property type="entry name" value="GH10162P"/>
    <property type="match status" value="1"/>
</dbReference>
<name>D2VJJ0_NAEGR</name>
<dbReference type="STRING" id="5762.D2VJJ0"/>
<feature type="domain" description="RING-Gid-type" evidence="8">
    <location>
        <begin position="335"/>
        <end position="380"/>
    </location>
</feature>
<dbReference type="eggNOG" id="KOG2817">
    <property type="taxonomic scope" value="Eukaryota"/>
</dbReference>
<keyword evidence="10" id="KW-1185">Reference proteome</keyword>
<dbReference type="InterPro" id="IPR024964">
    <property type="entry name" value="CTLH/CRA"/>
</dbReference>
<dbReference type="FunFam" id="3.30.40.10:FF:000143">
    <property type="entry name" value="Regulator of gluconeogenesis Rmd5"/>
    <property type="match status" value="1"/>
</dbReference>
<keyword evidence="4 6" id="KW-0863">Zinc-finger</keyword>
<dbReference type="FunCoup" id="D2VJJ0">
    <property type="interactions" value="315"/>
</dbReference>
<dbReference type="SMART" id="SM00668">
    <property type="entry name" value="CTLH"/>
    <property type="match status" value="1"/>
</dbReference>
<accession>D2VJJ0</accession>
<keyword evidence="2" id="KW-0963">Cytoplasm</keyword>
<evidence type="ECO:0000256" key="2">
    <source>
        <dbReference type="ARBA" id="ARBA00022490"/>
    </source>
</evidence>
<protein>
    <submittedName>
        <fullName evidence="9">Predicted protein</fullName>
    </submittedName>
</protein>
<evidence type="ECO:0000256" key="3">
    <source>
        <dbReference type="ARBA" id="ARBA00022723"/>
    </source>
</evidence>
<dbReference type="InterPro" id="IPR037683">
    <property type="entry name" value="Rmd5_dRing"/>
</dbReference>
<keyword evidence="3" id="KW-0479">Metal-binding</keyword>
<dbReference type="OrthoDB" id="1933281at2759"/>
<dbReference type="PANTHER" id="PTHR12170">
    <property type="entry name" value="MACROPHAGE ERYTHROBLAST ATTACHER-RELATED"/>
    <property type="match status" value="1"/>
</dbReference>
<dbReference type="EMBL" id="GG738876">
    <property type="protein sequence ID" value="EFC43047.1"/>
    <property type="molecule type" value="Genomic_DNA"/>
</dbReference>
<dbReference type="GO" id="GO:0005634">
    <property type="term" value="C:nucleus"/>
    <property type="evidence" value="ECO:0007669"/>
    <property type="project" value="TreeGrafter"/>
</dbReference>
<dbReference type="PROSITE" id="PS50897">
    <property type="entry name" value="CTLH"/>
    <property type="match status" value="1"/>
</dbReference>
<keyword evidence="5" id="KW-0862">Zinc</keyword>
<dbReference type="Proteomes" id="UP000006671">
    <property type="component" value="Unassembled WGS sequence"/>
</dbReference>
<dbReference type="PROSITE" id="PS50896">
    <property type="entry name" value="LISH"/>
    <property type="match status" value="1"/>
</dbReference>
<dbReference type="OMA" id="LIRECKM"/>
<dbReference type="KEGG" id="ngr:NAEGRDRAFT_69056"/>
<dbReference type="Pfam" id="PF10607">
    <property type="entry name" value="CTLH"/>
    <property type="match status" value="1"/>
</dbReference>
<dbReference type="SMART" id="SM00757">
    <property type="entry name" value="CRA"/>
    <property type="match status" value="1"/>
</dbReference>
<dbReference type="CDD" id="cd16652">
    <property type="entry name" value="dRING_Rmd5p-like"/>
    <property type="match status" value="1"/>
</dbReference>
<dbReference type="InterPro" id="IPR006595">
    <property type="entry name" value="CTLH_C"/>
</dbReference>
<dbReference type="RefSeq" id="XP_002675791.1">
    <property type="nucleotide sequence ID" value="XM_002675745.1"/>
</dbReference>
<evidence type="ECO:0000256" key="1">
    <source>
        <dbReference type="ARBA" id="ARBA00004496"/>
    </source>
</evidence>
<evidence type="ECO:0000259" key="7">
    <source>
        <dbReference type="PROSITE" id="PS50897"/>
    </source>
</evidence>
<dbReference type="InterPro" id="IPR013144">
    <property type="entry name" value="CRA_dom"/>
</dbReference>
<evidence type="ECO:0000256" key="6">
    <source>
        <dbReference type="PROSITE-ProRule" id="PRU01215"/>
    </source>
</evidence>
<dbReference type="PROSITE" id="PS51867">
    <property type="entry name" value="ZF_RING_GID"/>
    <property type="match status" value="1"/>
</dbReference>
<evidence type="ECO:0000256" key="4">
    <source>
        <dbReference type="ARBA" id="ARBA00022771"/>
    </source>
</evidence>
<dbReference type="Gene3D" id="3.30.40.10">
    <property type="entry name" value="Zinc/RING finger domain, C3HC4 (zinc finger)"/>
    <property type="match status" value="1"/>
</dbReference>
<organism evidence="10">
    <name type="scientific">Naegleria gruberi</name>
    <name type="common">Amoeba</name>
    <dbReference type="NCBI Taxonomy" id="5762"/>
    <lineage>
        <taxon>Eukaryota</taxon>
        <taxon>Discoba</taxon>
        <taxon>Heterolobosea</taxon>
        <taxon>Tetramitia</taxon>
        <taxon>Eutetramitia</taxon>
        <taxon>Vahlkampfiidae</taxon>
        <taxon>Naegleria</taxon>
    </lineage>
</organism>
<comment type="subcellular location">
    <subcellularLocation>
        <location evidence="1">Cytoplasm</location>
    </subcellularLocation>
</comment>
<dbReference type="GO" id="GO:0008270">
    <property type="term" value="F:zinc ion binding"/>
    <property type="evidence" value="ECO:0007669"/>
    <property type="project" value="UniProtKB-KW"/>
</dbReference>
<dbReference type="InterPro" id="IPR045098">
    <property type="entry name" value="Fyv10_fam"/>
</dbReference>
<dbReference type="InParanoid" id="D2VJJ0"/>
<dbReference type="GO" id="GO:0034657">
    <property type="term" value="C:GID complex"/>
    <property type="evidence" value="ECO:0007669"/>
    <property type="project" value="TreeGrafter"/>
</dbReference>
<dbReference type="GO" id="GO:0005737">
    <property type="term" value="C:cytoplasm"/>
    <property type="evidence" value="ECO:0007669"/>
    <property type="project" value="UniProtKB-SubCell"/>
</dbReference>
<reference evidence="9 10" key="1">
    <citation type="journal article" date="2010" name="Cell">
        <title>The genome of Naegleria gruberi illuminates early eukaryotic versatility.</title>
        <authorList>
            <person name="Fritz-Laylin L.K."/>
            <person name="Prochnik S.E."/>
            <person name="Ginger M.L."/>
            <person name="Dacks J.B."/>
            <person name="Carpenter M.L."/>
            <person name="Field M.C."/>
            <person name="Kuo A."/>
            <person name="Paredez A."/>
            <person name="Chapman J."/>
            <person name="Pham J."/>
            <person name="Shu S."/>
            <person name="Neupane R."/>
            <person name="Cipriano M."/>
            <person name="Mancuso J."/>
            <person name="Tu H."/>
            <person name="Salamov A."/>
            <person name="Lindquist E."/>
            <person name="Shapiro H."/>
            <person name="Lucas S."/>
            <person name="Grigoriev I.V."/>
            <person name="Cande W.Z."/>
            <person name="Fulton C."/>
            <person name="Rokhsar D.S."/>
            <person name="Dawson S.C."/>
        </authorList>
    </citation>
    <scope>NUCLEOTIDE SEQUENCE [LARGE SCALE GENOMIC DNA]</scope>
    <source>
        <strain evidence="9 10">NEG-M</strain>
    </source>
</reference>
<dbReference type="GO" id="GO:0061630">
    <property type="term" value="F:ubiquitin protein ligase activity"/>
    <property type="evidence" value="ECO:0007669"/>
    <property type="project" value="InterPro"/>
</dbReference>
<dbReference type="AlphaFoldDB" id="D2VJJ0"/>
<proteinExistence type="predicted"/>
<dbReference type="InterPro" id="IPR013083">
    <property type="entry name" value="Znf_RING/FYVE/PHD"/>
</dbReference>
<evidence type="ECO:0000313" key="10">
    <source>
        <dbReference type="Proteomes" id="UP000006671"/>
    </source>
</evidence>
<dbReference type="GeneID" id="8852101"/>
<dbReference type="GO" id="GO:0043161">
    <property type="term" value="P:proteasome-mediated ubiquitin-dependent protein catabolic process"/>
    <property type="evidence" value="ECO:0007669"/>
    <property type="project" value="InterPro"/>
</dbReference>
<evidence type="ECO:0000256" key="5">
    <source>
        <dbReference type="ARBA" id="ARBA00022833"/>
    </source>
</evidence>
<evidence type="ECO:0000259" key="8">
    <source>
        <dbReference type="PROSITE" id="PS51867"/>
    </source>
</evidence>
<evidence type="ECO:0000313" key="9">
    <source>
        <dbReference type="EMBL" id="EFC43047.1"/>
    </source>
</evidence>
<dbReference type="VEuPathDB" id="AmoebaDB:NAEGRDRAFT_69056"/>
<feature type="zinc finger region" description="RING-Gid-type" evidence="6">
    <location>
        <begin position="335"/>
        <end position="380"/>
    </location>
</feature>
<dbReference type="SUPFAM" id="SSF57850">
    <property type="entry name" value="RING/U-box"/>
    <property type="match status" value="1"/>
</dbReference>